<organism evidence="2 3">
    <name type="scientific">Acipenser ruthenus</name>
    <name type="common">Sterlet sturgeon</name>
    <dbReference type="NCBI Taxonomy" id="7906"/>
    <lineage>
        <taxon>Eukaryota</taxon>
        <taxon>Metazoa</taxon>
        <taxon>Chordata</taxon>
        <taxon>Craniata</taxon>
        <taxon>Vertebrata</taxon>
        <taxon>Euteleostomi</taxon>
        <taxon>Actinopterygii</taxon>
        <taxon>Chondrostei</taxon>
        <taxon>Acipenseriformes</taxon>
        <taxon>Acipenseridae</taxon>
        <taxon>Acipenser</taxon>
    </lineage>
</organism>
<dbReference type="AlphaFoldDB" id="A0A662YRL5"/>
<evidence type="ECO:0000256" key="1">
    <source>
        <dbReference type="SAM" id="MobiDB-lite"/>
    </source>
</evidence>
<protein>
    <submittedName>
        <fullName evidence="2">RNA-binding protein 44</fullName>
    </submittedName>
</protein>
<proteinExistence type="predicted"/>
<evidence type="ECO:0000313" key="2">
    <source>
        <dbReference type="EMBL" id="RXM99284.1"/>
    </source>
</evidence>
<name>A0A662YRL5_ACIRT</name>
<keyword evidence="3" id="KW-1185">Reference proteome</keyword>
<dbReference type="PANTHER" id="PTHR17550:SF7">
    <property type="entry name" value="RNA-BINDING PROTEIN 44"/>
    <property type="match status" value="1"/>
</dbReference>
<gene>
    <name evidence="2" type="ORF">EOD39_11840</name>
</gene>
<feature type="region of interest" description="Disordered" evidence="1">
    <location>
        <begin position="184"/>
        <end position="208"/>
    </location>
</feature>
<accession>A0A662YRL5</accession>
<reference evidence="2 3" key="1">
    <citation type="submission" date="2019-01" db="EMBL/GenBank/DDBJ databases">
        <title>Draft Genome and Complete Hox-Cluster Characterization of the Sterlet Sturgeon (Acipenser ruthenus).</title>
        <authorList>
            <person name="Wei Q."/>
        </authorList>
    </citation>
    <scope>NUCLEOTIDE SEQUENCE [LARGE SCALE GENOMIC DNA]</scope>
    <source>
        <strain evidence="2">WHYD16114868_AA</strain>
        <tissue evidence="2">Blood</tissue>
    </source>
</reference>
<dbReference type="PANTHER" id="PTHR17550">
    <property type="entry name" value="E3 UBIQUITIN-PROTEIN LIGASE TTC3"/>
    <property type="match status" value="1"/>
</dbReference>
<comment type="caution">
    <text evidence="2">The sequence shown here is derived from an EMBL/GenBank/DDBJ whole genome shotgun (WGS) entry which is preliminary data.</text>
</comment>
<dbReference type="Proteomes" id="UP000289886">
    <property type="component" value="Unassembled WGS sequence"/>
</dbReference>
<dbReference type="EMBL" id="SCEB01000423">
    <property type="protein sequence ID" value="RXM99284.1"/>
    <property type="molecule type" value="Genomic_DNA"/>
</dbReference>
<sequence>MAESAQTYLTETEHYMLPDSIQNQPNKKDMCASGDFRRAAEPVKLSQARNMPSSASLERSDAFHSACDSTAAEDIEETFCTRLVSAEKQTQHSLNLELLQETSVEASLSLDIELEMHQRNARSMQAGDCWDKGKADFEARGFREAETYSSVPGYQELEKETLPDYYSFNSTGFYEAERDASSGLPCMSSDTESGATADPLGDTPEEGCYKTSEKCSNAALEESKGCDSQCTSSLDDWPDGTSFSEYGYGSEGDPENDQNFEVYHSIAEGTSFTAEQDELQTESTRPAGLRCDHCLPVPDGTKSSADKDANNNDNNSLLEVDSSIDCLGWDVPEKPCGFKCEPPVARDDTSLYEESFLSAAAANSLLPEPSIEMDISGYVGASAFEHSGQYRESDAEESPATTCQRCLAASGSTIRVNQIIDASADFRAGFTSTTATEASVFVASKSTSTDNPGVPHAHAAVNTEWSLLQGMKKDHDFTEDWFDAEENLRTDGQIDDVLDNTGVTRQTAGGICGRLKCENSAEREKQPDHYLCVRDLSVTVTEVFKRNYEKLQCVQDTPTASGTFLTQHYAGLSSFDKLMDRLMKLHPEAGRQKIVEALIELRAEKKGFLSGLPLKTIVEMTSAVLKKNLTG</sequence>
<evidence type="ECO:0000313" key="3">
    <source>
        <dbReference type="Proteomes" id="UP000289886"/>
    </source>
</evidence>